<dbReference type="SUPFAM" id="SSF48452">
    <property type="entry name" value="TPR-like"/>
    <property type="match status" value="1"/>
</dbReference>
<evidence type="ECO:0000313" key="1">
    <source>
        <dbReference type="EMBL" id="KZM24480.1"/>
    </source>
</evidence>
<dbReference type="EMBL" id="JYNV01000156">
    <property type="protein sequence ID" value="KZM24480.1"/>
    <property type="molecule type" value="Genomic_DNA"/>
</dbReference>
<dbReference type="AlphaFoldDB" id="A0A163FPU0"/>
<dbReference type="Gene3D" id="1.25.40.10">
    <property type="entry name" value="Tetratricopeptide repeat domain"/>
    <property type="match status" value="1"/>
</dbReference>
<dbReference type="Gene3D" id="1.20.58.320">
    <property type="entry name" value="TPR-like"/>
    <property type="match status" value="1"/>
</dbReference>
<accession>A0A163FPU0</accession>
<dbReference type="InterPro" id="IPR011990">
    <property type="entry name" value="TPR-like_helical_dom_sf"/>
</dbReference>
<comment type="caution">
    <text evidence="1">The sequence shown here is derived from an EMBL/GenBank/DDBJ whole genome shotgun (WGS) entry which is preliminary data.</text>
</comment>
<dbReference type="Proteomes" id="UP000076837">
    <property type="component" value="Unassembled WGS sequence"/>
</dbReference>
<sequence length="265" mass="30117">MSSSFTLDRTIFAPALYQKVQEVWLRGVDPSGEKVNMDVVKRWFMGTPEERLALDRECSDNFLSALEAIGPSKVITPTAEPFLDQLKEIAQKDTNGDGAEAASAALSIAILLDQMPRNVFRTNEGLVKVYSHYDKIAQAFVRTLFSPDSPIPRPDQHPQWRNSTAHRMWFYMIMCHSEDVEVHKQVDGLLEDLQRDLEKQPDCAGSKTLLENQFKAEKEHREIIDRFGRYPHRNGALGRNSTEEEIKFMSDGGATFGVAQERDEL</sequence>
<dbReference type="OrthoDB" id="414698at2759"/>
<dbReference type="Pfam" id="PF06041">
    <property type="entry name" value="DUF924"/>
    <property type="match status" value="1"/>
</dbReference>
<protein>
    <submittedName>
        <fullName evidence="1">Uncharacterized protein</fullName>
    </submittedName>
</protein>
<reference evidence="1 2" key="1">
    <citation type="journal article" date="2016" name="Sci. Rep.">
        <title>Draft genome sequencing and secretome analysis of fungal phytopathogen Ascochyta rabiei provides insight into the necrotrophic effector repertoire.</title>
        <authorList>
            <person name="Verma S."/>
            <person name="Gazara R.K."/>
            <person name="Nizam S."/>
            <person name="Parween S."/>
            <person name="Chattopadhyay D."/>
            <person name="Verma P.K."/>
        </authorList>
    </citation>
    <scope>NUCLEOTIDE SEQUENCE [LARGE SCALE GENOMIC DNA]</scope>
    <source>
        <strain evidence="1 2">ArDII</strain>
    </source>
</reference>
<dbReference type="STRING" id="5454.A0A163FPU0"/>
<name>A0A163FPU0_DIDRA</name>
<organism evidence="1 2">
    <name type="scientific">Didymella rabiei</name>
    <name type="common">Chickpea ascochyta blight fungus</name>
    <name type="synonym">Mycosphaerella rabiei</name>
    <dbReference type="NCBI Taxonomy" id="5454"/>
    <lineage>
        <taxon>Eukaryota</taxon>
        <taxon>Fungi</taxon>
        <taxon>Dikarya</taxon>
        <taxon>Ascomycota</taxon>
        <taxon>Pezizomycotina</taxon>
        <taxon>Dothideomycetes</taxon>
        <taxon>Pleosporomycetidae</taxon>
        <taxon>Pleosporales</taxon>
        <taxon>Pleosporineae</taxon>
        <taxon>Didymellaceae</taxon>
        <taxon>Ascochyta</taxon>
    </lineage>
</organism>
<proteinExistence type="predicted"/>
<dbReference type="InterPro" id="IPR010323">
    <property type="entry name" value="DUF924"/>
</dbReference>
<evidence type="ECO:0000313" key="2">
    <source>
        <dbReference type="Proteomes" id="UP000076837"/>
    </source>
</evidence>
<gene>
    <name evidence="1" type="ORF">ST47_g4372</name>
</gene>
<keyword evidence="2" id="KW-1185">Reference proteome</keyword>